<reference evidence="1 2" key="1">
    <citation type="journal article" date="2023" name="Microbiol. Spectr.">
        <title>Symbiosis of Carpenter Bees with Uncharacterized Lactic Acid Bacteria Showing NAD Auxotrophy.</title>
        <authorList>
            <person name="Kawasaki S."/>
            <person name="Ozawa K."/>
            <person name="Mori T."/>
            <person name="Yamamoto A."/>
            <person name="Ito M."/>
            <person name="Ohkuma M."/>
            <person name="Sakamoto M."/>
            <person name="Matsutani M."/>
        </authorList>
    </citation>
    <scope>NUCLEOTIDE SEQUENCE [LARGE SCALE GENOMIC DNA]</scope>
    <source>
        <strain evidence="1 2">KimH</strain>
    </source>
</reference>
<sequence>MSQADGSQLNATADKAVAQFQAIDEKVNAMRTQVRMDPDSLGDKLLKFAIPSLAGLVFGRIFKSVWDKNVSRSRGGIEGNDSGEQQEGFIASIVFAGLSAAFAAVVSQVSNKGSQALVDRLHSRK</sequence>
<protein>
    <recommendedName>
        <fullName evidence="3">DUF4235 domain-containing protein</fullName>
    </recommendedName>
</protein>
<dbReference type="RefSeq" id="WP_317643021.1">
    <property type="nucleotide sequence ID" value="NZ_AP026800.1"/>
</dbReference>
<proteinExistence type="predicted"/>
<evidence type="ECO:0008006" key="3">
    <source>
        <dbReference type="Google" id="ProtNLM"/>
    </source>
</evidence>
<accession>A0ABN6SFE4</accession>
<dbReference type="Pfam" id="PF14019">
    <property type="entry name" value="DUF4235"/>
    <property type="match status" value="1"/>
</dbReference>
<keyword evidence="2" id="KW-1185">Reference proteome</keyword>
<dbReference type="InterPro" id="IPR025329">
    <property type="entry name" value="DUF4235"/>
</dbReference>
<organism evidence="1 2">
    <name type="scientific">Bombiscardovia apis</name>
    <dbReference type="NCBI Taxonomy" id="2932182"/>
    <lineage>
        <taxon>Bacteria</taxon>
        <taxon>Bacillati</taxon>
        <taxon>Actinomycetota</taxon>
        <taxon>Actinomycetes</taxon>
        <taxon>Bifidobacteriales</taxon>
        <taxon>Bifidobacteriaceae</taxon>
        <taxon>Bombiscardovia</taxon>
    </lineage>
</organism>
<evidence type="ECO:0000313" key="2">
    <source>
        <dbReference type="Proteomes" id="UP001321748"/>
    </source>
</evidence>
<dbReference type="EMBL" id="AP026800">
    <property type="protein sequence ID" value="BDR53987.1"/>
    <property type="molecule type" value="Genomic_DNA"/>
</dbReference>
<name>A0ABN6SFE4_9BIFI</name>
<gene>
    <name evidence="1" type="ORF">KIMH_00980</name>
</gene>
<dbReference type="Proteomes" id="UP001321748">
    <property type="component" value="Chromosome"/>
</dbReference>
<evidence type="ECO:0000313" key="1">
    <source>
        <dbReference type="EMBL" id="BDR53987.1"/>
    </source>
</evidence>